<dbReference type="UniPathway" id="UPA00314">
    <property type="reaction ID" value="UER00076"/>
</dbReference>
<proteinExistence type="inferred from homology"/>
<feature type="binding site" evidence="5 6">
    <location>
        <begin position="293"/>
        <end position="295"/>
    </location>
    <ligand>
        <name>NAD(+)</name>
        <dbReference type="ChEBI" id="CHEBI:57540"/>
    </ligand>
</feature>
<evidence type="ECO:0000256" key="4">
    <source>
        <dbReference type="ARBA" id="ARBA00023027"/>
    </source>
</evidence>
<feature type="binding site" evidence="5">
    <location>
        <position position="180"/>
    </location>
    <ligand>
        <name>substrate</name>
    </ligand>
</feature>
<dbReference type="EMBL" id="FQUY01000018">
    <property type="protein sequence ID" value="SHF31559.1"/>
    <property type="molecule type" value="Genomic_DNA"/>
</dbReference>
<feature type="binding site" evidence="5">
    <location>
        <begin position="214"/>
        <end position="219"/>
    </location>
    <ligand>
        <name>NAD(+)</name>
        <dbReference type="ChEBI" id="CHEBI:57540"/>
    </ligand>
</feature>
<dbReference type="PANTHER" id="PTHR23420">
    <property type="entry name" value="ADENOSYLHOMOCYSTEINASE"/>
    <property type="match status" value="1"/>
</dbReference>
<comment type="subcellular location">
    <subcellularLocation>
        <location evidence="5">Cytoplasm</location>
    </subcellularLocation>
</comment>
<feature type="binding site" evidence="5 6">
    <location>
        <position position="340"/>
    </location>
    <ligand>
        <name>NAD(+)</name>
        <dbReference type="ChEBI" id="CHEBI:57540"/>
    </ligand>
</feature>
<feature type="binding site" evidence="5">
    <location>
        <position position="150"/>
    </location>
    <ligand>
        <name>substrate</name>
    </ligand>
</feature>
<feature type="binding site" evidence="5">
    <location>
        <position position="185"/>
    </location>
    <ligand>
        <name>NAD(+)</name>
        <dbReference type="ChEBI" id="CHEBI:57540"/>
    </ligand>
</feature>
<dbReference type="OrthoDB" id="9802717at2"/>
<evidence type="ECO:0000313" key="10">
    <source>
        <dbReference type="EMBL" id="SHF31559.1"/>
    </source>
</evidence>
<dbReference type="SUPFAM" id="SSF52283">
    <property type="entry name" value="Formate/glycerate dehydrogenase catalytic domain-like"/>
    <property type="match status" value="1"/>
</dbReference>
<dbReference type="PROSITE" id="PS00739">
    <property type="entry name" value="ADOHCYASE_2"/>
    <property type="match status" value="1"/>
</dbReference>
<evidence type="ECO:0000256" key="8">
    <source>
        <dbReference type="RuleBase" id="RU004166"/>
    </source>
</evidence>
<dbReference type="GO" id="GO:0033353">
    <property type="term" value="P:S-adenosylmethionine cycle"/>
    <property type="evidence" value="ECO:0007669"/>
    <property type="project" value="TreeGrafter"/>
</dbReference>
<evidence type="ECO:0000256" key="6">
    <source>
        <dbReference type="PIRSR" id="PIRSR001109-2"/>
    </source>
</evidence>
<sequence>MPDYIVRDINLAPSGRLKIDWVRQHMPVLNVIREQFEKEQPFKGYRVAVCIHLEAKTAYLAEVLKAGGADVSIAGSNPLSTQDDVAAALAAAGINVYSWYNATDEEYKAHLLHLIDDQPDIVIDDGGDVVQLLHTERTDMAARVLGGCEETTTGVLRLRSLEKQGALKFPMIAVNDAYCKFLFDNRYGTGESVWSGIMRTTNLITAGKTVVVAGYGWCGKGIAMRARGLGARVIVTEVDPVKAIEAYMDGFHPMHSLEAAKLGDVFITATGCKDVFTAQHYQVMKDGAILCNAGHFDVEVNKPDLAAMATARRIVRKDIEEFTLKDGRKLYLLAEGRLVNLAAGDGHPAEIMDMSFALQALSARYVLENAKSLQNKVYVVPKEIDDRVANLKLQSLGIRIDRLTPEQEAYINEWNHAT</sequence>
<feature type="binding site" evidence="6">
    <location>
        <position position="347"/>
    </location>
    <ligand>
        <name>NAD(+)</name>
        <dbReference type="ChEBI" id="CHEBI:57540"/>
    </ligand>
</feature>
<gene>
    <name evidence="5" type="primary">ahcY</name>
    <name evidence="10" type="ORF">SAMN02745133_02332</name>
</gene>
<evidence type="ECO:0000259" key="9">
    <source>
        <dbReference type="SMART" id="SM00997"/>
    </source>
</evidence>
<dbReference type="Pfam" id="PF05221">
    <property type="entry name" value="AdoHcyase"/>
    <property type="match status" value="2"/>
</dbReference>
<keyword evidence="2 5" id="KW-0554">One-carbon metabolism</keyword>
<comment type="similarity">
    <text evidence="1 5 8">Belongs to the adenosylhomocysteinase family.</text>
</comment>
<dbReference type="InterPro" id="IPR036291">
    <property type="entry name" value="NAD(P)-bd_dom_sf"/>
</dbReference>
<evidence type="ECO:0000256" key="5">
    <source>
        <dbReference type="HAMAP-Rule" id="MF_00563"/>
    </source>
</evidence>
<dbReference type="STRING" id="1121429.SAMN02745133_02332"/>
<dbReference type="GO" id="GO:0004013">
    <property type="term" value="F:adenosylhomocysteinase activity"/>
    <property type="evidence" value="ECO:0007669"/>
    <property type="project" value="UniProtKB-UniRule"/>
</dbReference>
<dbReference type="CDD" id="cd00401">
    <property type="entry name" value="SAHH"/>
    <property type="match status" value="1"/>
</dbReference>
<feature type="domain" description="S-adenosyl-L-homocysteine hydrolase NAD binding" evidence="9">
    <location>
        <begin position="185"/>
        <end position="346"/>
    </location>
</feature>
<dbReference type="PROSITE" id="PS00738">
    <property type="entry name" value="ADOHCYASE_1"/>
    <property type="match status" value="1"/>
</dbReference>
<dbReference type="InterPro" id="IPR000043">
    <property type="entry name" value="Adenosylhomocysteinase-like"/>
</dbReference>
<comment type="pathway">
    <text evidence="5 7">Amino-acid biosynthesis; L-homocysteine biosynthesis; L-homocysteine from S-adenosyl-L-homocysteine: step 1/1.</text>
</comment>
<dbReference type="EC" id="3.13.2.1" evidence="5"/>
<feature type="binding site" evidence="5">
    <location>
        <position position="125"/>
    </location>
    <ligand>
        <name>substrate</name>
    </ligand>
</feature>
<dbReference type="NCBIfam" id="NF004005">
    <property type="entry name" value="PRK05476.2-3"/>
    <property type="match status" value="1"/>
</dbReference>
<keyword evidence="11" id="KW-1185">Reference proteome</keyword>
<comment type="cofactor">
    <cofactor evidence="5 6 7">
        <name>NAD(+)</name>
        <dbReference type="ChEBI" id="CHEBI:57540"/>
    </cofactor>
    <text evidence="5 6 7">Binds 1 NAD(+) per subunit.</text>
</comment>
<dbReference type="GO" id="GO:0005829">
    <property type="term" value="C:cytosol"/>
    <property type="evidence" value="ECO:0007669"/>
    <property type="project" value="TreeGrafter"/>
</dbReference>
<feature type="binding site" evidence="5">
    <location>
        <position position="184"/>
    </location>
    <ligand>
        <name>substrate</name>
    </ligand>
</feature>
<dbReference type="PIRSF" id="PIRSF001109">
    <property type="entry name" value="Ad_hcy_hydrolase"/>
    <property type="match status" value="1"/>
</dbReference>
<dbReference type="SUPFAM" id="SSF51735">
    <property type="entry name" value="NAD(P)-binding Rossmann-fold domains"/>
    <property type="match status" value="1"/>
</dbReference>
<dbReference type="AlphaFoldDB" id="A0A1M5AMU8"/>
<dbReference type="Gene3D" id="3.40.50.720">
    <property type="entry name" value="NAD(P)-binding Rossmann-like Domain"/>
    <property type="match status" value="1"/>
</dbReference>
<dbReference type="PANTHER" id="PTHR23420:SF0">
    <property type="entry name" value="ADENOSYLHOMOCYSTEINASE"/>
    <property type="match status" value="1"/>
</dbReference>
<comment type="caution">
    <text evidence="5">Lacks conserved residue(s) required for the propagation of feature annotation.</text>
</comment>
<accession>A0A1M5AMU8</accession>
<evidence type="ECO:0000256" key="2">
    <source>
        <dbReference type="ARBA" id="ARBA00022563"/>
    </source>
</evidence>
<evidence type="ECO:0000256" key="1">
    <source>
        <dbReference type="ARBA" id="ARBA00007122"/>
    </source>
</evidence>
<evidence type="ECO:0000256" key="3">
    <source>
        <dbReference type="ARBA" id="ARBA00022801"/>
    </source>
</evidence>
<feature type="binding site" evidence="5 6">
    <location>
        <position position="237"/>
    </location>
    <ligand>
        <name>NAD(+)</name>
        <dbReference type="ChEBI" id="CHEBI:57540"/>
    </ligand>
</feature>
<keyword evidence="4 5" id="KW-0520">NAD</keyword>
<name>A0A1M5AMU8_9FIRM</name>
<dbReference type="Gene3D" id="3.40.50.1480">
    <property type="entry name" value="Adenosylhomocysteinase-like"/>
    <property type="match status" value="1"/>
</dbReference>
<dbReference type="HAMAP" id="MF_00563">
    <property type="entry name" value="AdoHcyase"/>
    <property type="match status" value="1"/>
</dbReference>
<dbReference type="Pfam" id="PF00670">
    <property type="entry name" value="AdoHcyase_NAD"/>
    <property type="match status" value="1"/>
</dbReference>
<keyword evidence="5" id="KW-0963">Cytoplasm</keyword>
<dbReference type="SMART" id="SM00997">
    <property type="entry name" value="AdoHcyase_NAD"/>
    <property type="match status" value="1"/>
</dbReference>
<keyword evidence="3 5" id="KW-0378">Hydrolase</keyword>
<organism evidence="10 11">
    <name type="scientific">Desulforamulus putei DSM 12395</name>
    <dbReference type="NCBI Taxonomy" id="1121429"/>
    <lineage>
        <taxon>Bacteria</taxon>
        <taxon>Bacillati</taxon>
        <taxon>Bacillota</taxon>
        <taxon>Clostridia</taxon>
        <taxon>Eubacteriales</taxon>
        <taxon>Peptococcaceae</taxon>
        <taxon>Desulforamulus</taxon>
    </lineage>
</organism>
<dbReference type="InterPro" id="IPR020082">
    <property type="entry name" value="S-Ado-L-homoCys_hydrolase_CS"/>
</dbReference>
<feature type="binding site" evidence="6">
    <location>
        <begin position="216"/>
        <end position="221"/>
    </location>
    <ligand>
        <name>NAD(+)</name>
        <dbReference type="ChEBI" id="CHEBI:57540"/>
    </ligand>
</feature>
<protein>
    <recommendedName>
        <fullName evidence="5">Adenosylhomocysteinase</fullName>
        <ecNumber evidence="5">3.13.2.1</ecNumber>
    </recommendedName>
    <alternativeName>
        <fullName evidence="5">S-adenosyl-L-homocysteine hydrolase</fullName>
        <shortName evidence="5">AdoHcyase</shortName>
    </alternativeName>
</protein>
<dbReference type="SMART" id="SM00996">
    <property type="entry name" value="AdoHcyase"/>
    <property type="match status" value="1"/>
</dbReference>
<dbReference type="RefSeq" id="WP_073239564.1">
    <property type="nucleotide sequence ID" value="NZ_FQUY01000018.1"/>
</dbReference>
<dbReference type="GO" id="GO:0071269">
    <property type="term" value="P:L-homocysteine biosynthetic process"/>
    <property type="evidence" value="ECO:0007669"/>
    <property type="project" value="UniProtKB-UniRule"/>
</dbReference>
<comment type="catalytic activity">
    <reaction evidence="5 7">
        <text>S-adenosyl-L-homocysteine + H2O = L-homocysteine + adenosine</text>
        <dbReference type="Rhea" id="RHEA:21708"/>
        <dbReference type="ChEBI" id="CHEBI:15377"/>
        <dbReference type="ChEBI" id="CHEBI:16335"/>
        <dbReference type="ChEBI" id="CHEBI:57856"/>
        <dbReference type="ChEBI" id="CHEBI:58199"/>
        <dbReference type="EC" id="3.13.2.1"/>
    </reaction>
</comment>
<comment type="function">
    <text evidence="5">May play a key role in the regulation of the intracellular concentration of adenosylhomocysteine.</text>
</comment>
<feature type="binding site" evidence="5 6">
    <location>
        <begin position="151"/>
        <end position="153"/>
    </location>
    <ligand>
        <name>NAD(+)</name>
        <dbReference type="ChEBI" id="CHEBI:57540"/>
    </ligand>
</feature>
<dbReference type="Proteomes" id="UP000184148">
    <property type="component" value="Unassembled WGS sequence"/>
</dbReference>
<dbReference type="NCBIfam" id="TIGR00936">
    <property type="entry name" value="ahcY"/>
    <property type="match status" value="1"/>
</dbReference>
<dbReference type="GO" id="GO:0006730">
    <property type="term" value="P:one-carbon metabolic process"/>
    <property type="evidence" value="ECO:0007669"/>
    <property type="project" value="UniProtKB-UniRule"/>
</dbReference>
<dbReference type="FunFam" id="3.40.50.720:FF:000004">
    <property type="entry name" value="Adenosylhomocysteinase"/>
    <property type="match status" value="1"/>
</dbReference>
<reference evidence="11" key="1">
    <citation type="submission" date="2016-11" db="EMBL/GenBank/DDBJ databases">
        <authorList>
            <person name="Varghese N."/>
            <person name="Submissions S."/>
        </authorList>
    </citation>
    <scope>NUCLEOTIDE SEQUENCE [LARGE SCALE GENOMIC DNA]</scope>
    <source>
        <strain evidence="11">DSM 12395</strain>
    </source>
</reference>
<dbReference type="InterPro" id="IPR015878">
    <property type="entry name" value="Ado_hCys_hydrolase_NAD-bd"/>
</dbReference>
<dbReference type="InterPro" id="IPR042172">
    <property type="entry name" value="Adenosylhomocyst_ase-like_sf"/>
</dbReference>
<evidence type="ECO:0000256" key="7">
    <source>
        <dbReference type="RuleBase" id="RU000548"/>
    </source>
</evidence>
<evidence type="ECO:0000313" key="11">
    <source>
        <dbReference type="Proteomes" id="UP000184148"/>
    </source>
</evidence>